<dbReference type="EMBL" id="JAYKXP010000008">
    <property type="protein sequence ID" value="KAK7054982.1"/>
    <property type="molecule type" value="Genomic_DNA"/>
</dbReference>
<evidence type="ECO:0000313" key="2">
    <source>
        <dbReference type="EMBL" id="KAK7054982.1"/>
    </source>
</evidence>
<comment type="caution">
    <text evidence="2">The sequence shown here is derived from an EMBL/GenBank/DDBJ whole genome shotgun (WGS) entry which is preliminary data.</text>
</comment>
<accession>A0AAW0DT54</accession>
<proteinExistence type="predicted"/>
<evidence type="ECO:0000313" key="3">
    <source>
        <dbReference type="Proteomes" id="UP001383192"/>
    </source>
</evidence>
<sequence length="175" mass="18521">MRKLFVVFSALLFGSLSAVGSVCPGQESLGETTIGPNNEVKVEFATCPNATPEALAARQIVPPVNVCGATCNTNCFTPAGGGPDPNDCHVIADALRFASQNTGPLFVVANGANNTVVMTYRTCQSFFVNQATSVSLEYCRTDWAAVLDWVAPNCQATQNAHGGNCIAADQRWFIQ</sequence>
<feature type="chain" id="PRO_5043317580" evidence="1">
    <location>
        <begin position="19"/>
        <end position="175"/>
    </location>
</feature>
<reference evidence="2 3" key="1">
    <citation type="submission" date="2024-01" db="EMBL/GenBank/DDBJ databases">
        <title>A draft genome for a cacao thread blight-causing isolate of Paramarasmius palmivorus.</title>
        <authorList>
            <person name="Baruah I.K."/>
            <person name="Bukari Y."/>
            <person name="Amoako-Attah I."/>
            <person name="Meinhardt L.W."/>
            <person name="Bailey B.A."/>
            <person name="Cohen S.P."/>
        </authorList>
    </citation>
    <scope>NUCLEOTIDE SEQUENCE [LARGE SCALE GENOMIC DNA]</scope>
    <source>
        <strain evidence="2 3">GH-12</strain>
    </source>
</reference>
<keyword evidence="1" id="KW-0732">Signal</keyword>
<evidence type="ECO:0000256" key="1">
    <source>
        <dbReference type="SAM" id="SignalP"/>
    </source>
</evidence>
<keyword evidence="3" id="KW-1185">Reference proteome</keyword>
<name>A0AAW0DT54_9AGAR</name>
<organism evidence="2 3">
    <name type="scientific">Paramarasmius palmivorus</name>
    <dbReference type="NCBI Taxonomy" id="297713"/>
    <lineage>
        <taxon>Eukaryota</taxon>
        <taxon>Fungi</taxon>
        <taxon>Dikarya</taxon>
        <taxon>Basidiomycota</taxon>
        <taxon>Agaricomycotina</taxon>
        <taxon>Agaricomycetes</taxon>
        <taxon>Agaricomycetidae</taxon>
        <taxon>Agaricales</taxon>
        <taxon>Marasmiineae</taxon>
        <taxon>Marasmiaceae</taxon>
        <taxon>Paramarasmius</taxon>
    </lineage>
</organism>
<dbReference type="Proteomes" id="UP001383192">
    <property type="component" value="Unassembled WGS sequence"/>
</dbReference>
<dbReference type="AlphaFoldDB" id="A0AAW0DT54"/>
<gene>
    <name evidence="2" type="ORF">VNI00_003445</name>
</gene>
<feature type="signal peptide" evidence="1">
    <location>
        <begin position="1"/>
        <end position="18"/>
    </location>
</feature>
<protein>
    <submittedName>
        <fullName evidence="2">Uncharacterized protein</fullName>
    </submittedName>
</protein>